<dbReference type="InterPro" id="IPR006311">
    <property type="entry name" value="TAT_signal"/>
</dbReference>
<evidence type="ECO:0000259" key="1">
    <source>
        <dbReference type="Pfam" id="PF01408"/>
    </source>
</evidence>
<keyword evidence="4" id="KW-1185">Reference proteome</keyword>
<feature type="domain" description="Gfo/Idh/MocA-like oxidoreductase N-terminal" evidence="1">
    <location>
        <begin position="37"/>
        <end position="155"/>
    </location>
</feature>
<dbReference type="PANTHER" id="PTHR43818:SF5">
    <property type="entry name" value="OXIDOREDUCTASE FAMILY PROTEIN"/>
    <property type="match status" value="1"/>
</dbReference>
<protein>
    <submittedName>
        <fullName evidence="3">Gfo/Idh/MocA family oxidoreductase</fullName>
    </submittedName>
</protein>
<proteinExistence type="predicted"/>
<accession>A0A927FB63</accession>
<dbReference type="PROSITE" id="PS51318">
    <property type="entry name" value="TAT"/>
    <property type="match status" value="1"/>
</dbReference>
<gene>
    <name evidence="3" type="ORF">IEN85_16820</name>
</gene>
<evidence type="ECO:0000313" key="3">
    <source>
        <dbReference type="EMBL" id="MBD5781165.1"/>
    </source>
</evidence>
<comment type="caution">
    <text evidence="3">The sequence shown here is derived from an EMBL/GenBank/DDBJ whole genome shotgun (WGS) entry which is preliminary data.</text>
</comment>
<dbReference type="SUPFAM" id="SSF51735">
    <property type="entry name" value="NAD(P)-binding Rossmann-fold domains"/>
    <property type="match status" value="1"/>
</dbReference>
<dbReference type="AlphaFoldDB" id="A0A927FB63"/>
<dbReference type="InterPro" id="IPR055170">
    <property type="entry name" value="GFO_IDH_MocA-like_dom"/>
</dbReference>
<dbReference type="InterPro" id="IPR036291">
    <property type="entry name" value="NAD(P)-bd_dom_sf"/>
</dbReference>
<feature type="domain" description="GFO/IDH/MocA-like oxidoreductase" evidence="2">
    <location>
        <begin position="177"/>
        <end position="309"/>
    </location>
</feature>
<dbReference type="Pfam" id="PF01408">
    <property type="entry name" value="GFO_IDH_MocA"/>
    <property type="match status" value="1"/>
</dbReference>
<organism evidence="3 4">
    <name type="scientific">Pelagicoccus enzymogenes</name>
    <dbReference type="NCBI Taxonomy" id="2773457"/>
    <lineage>
        <taxon>Bacteria</taxon>
        <taxon>Pseudomonadati</taxon>
        <taxon>Verrucomicrobiota</taxon>
        <taxon>Opitutia</taxon>
        <taxon>Puniceicoccales</taxon>
        <taxon>Pelagicoccaceae</taxon>
        <taxon>Pelagicoccus</taxon>
    </lineage>
</organism>
<dbReference type="PANTHER" id="PTHR43818">
    <property type="entry name" value="BCDNA.GH03377"/>
    <property type="match status" value="1"/>
</dbReference>
<dbReference type="Pfam" id="PF22725">
    <property type="entry name" value="GFO_IDH_MocA_C3"/>
    <property type="match status" value="1"/>
</dbReference>
<dbReference type="Proteomes" id="UP000622317">
    <property type="component" value="Unassembled WGS sequence"/>
</dbReference>
<dbReference type="InterPro" id="IPR050463">
    <property type="entry name" value="Gfo/Idh/MocA_oxidrdct_glycsds"/>
</dbReference>
<name>A0A927FB63_9BACT</name>
<sequence>MQVTRRKFVHTAATSALATSAFLSGLGAANPGKGKTLKIAVVGCGNRGQHNIRTFTEAAALMGHKVEIVALADAFQDQVEAAANRFEVSPDKCIVGWDAYHKVAESGATFVILTTPPLFRPLHFAMMVEAGKHVMMEKPVAVDAPGCREIIAIGETAAQKGLSILAGTQRRHQLSYLKNKALVDAGAVGEIVGGTVMWNSQVPWIRERKATWSDAEYLGRNWLNWTELSGDHICEQHVHNIDVANWFLGRLPQSAIGFGGRARRETGNSYDFFSVDLDYGNGVHIHSQCRQISGTYSRVGEFFRGTKGELLGGGKIKGNDVSIPEIQVLDKDGRIQEMVNWIDSAITGNPLNESRQVAESTAVAIMGRIAAYTGEFIRFRDLMENAESPLYSQTLSVSARDFETGSVTLPAENVAPVPGDGAEIRRIG</sequence>
<dbReference type="SUPFAM" id="SSF55347">
    <property type="entry name" value="Glyceraldehyde-3-phosphate dehydrogenase-like, C-terminal domain"/>
    <property type="match status" value="1"/>
</dbReference>
<dbReference type="RefSeq" id="WP_191618266.1">
    <property type="nucleotide sequence ID" value="NZ_JACYFG010000040.1"/>
</dbReference>
<evidence type="ECO:0000259" key="2">
    <source>
        <dbReference type="Pfam" id="PF22725"/>
    </source>
</evidence>
<dbReference type="EMBL" id="JACYFG010000040">
    <property type="protein sequence ID" value="MBD5781165.1"/>
    <property type="molecule type" value="Genomic_DNA"/>
</dbReference>
<dbReference type="Gene3D" id="3.30.360.10">
    <property type="entry name" value="Dihydrodipicolinate Reductase, domain 2"/>
    <property type="match status" value="1"/>
</dbReference>
<dbReference type="GO" id="GO:0000166">
    <property type="term" value="F:nucleotide binding"/>
    <property type="evidence" value="ECO:0007669"/>
    <property type="project" value="InterPro"/>
</dbReference>
<dbReference type="InterPro" id="IPR000683">
    <property type="entry name" value="Gfo/Idh/MocA-like_OxRdtase_N"/>
</dbReference>
<reference evidence="3" key="1">
    <citation type="submission" date="2020-09" db="EMBL/GenBank/DDBJ databases">
        <title>Pelagicoccus enzymogenes sp. nov. with an EPS production, isolated from marine sediment.</title>
        <authorList>
            <person name="Feng X."/>
        </authorList>
    </citation>
    <scope>NUCLEOTIDE SEQUENCE</scope>
    <source>
        <strain evidence="3">NFK12</strain>
    </source>
</reference>
<dbReference type="Gene3D" id="3.40.50.720">
    <property type="entry name" value="NAD(P)-binding Rossmann-like Domain"/>
    <property type="match status" value="1"/>
</dbReference>
<evidence type="ECO:0000313" key="4">
    <source>
        <dbReference type="Proteomes" id="UP000622317"/>
    </source>
</evidence>